<accession>A0A1X4XUN7</accession>
<keyword evidence="3" id="KW-0012">Acyltransferase</keyword>
<reference evidence="3 4" key="1">
    <citation type="journal article" date="2017" name="Front. Microbiol.">
        <title>Genome Sequence of Desulfurella amilsii Strain TR1 and Comparative Genomics of Desulfurellaceae Family.</title>
        <authorList>
            <person name="Florentino A.P."/>
            <person name="Stams A.J."/>
            <person name="Sanchez-Andrea I."/>
        </authorList>
    </citation>
    <scope>NUCLEOTIDE SEQUENCE [LARGE SCALE GENOMIC DNA]</scope>
    <source>
        <strain evidence="3 4">TR1</strain>
    </source>
</reference>
<dbReference type="SUPFAM" id="SSF50249">
    <property type="entry name" value="Nucleic acid-binding proteins"/>
    <property type="match status" value="1"/>
</dbReference>
<proteinExistence type="predicted"/>
<dbReference type="Gene3D" id="6.10.30.10">
    <property type="match status" value="1"/>
</dbReference>
<dbReference type="EMBL" id="MDSU01000018">
    <property type="protein sequence ID" value="OSS41255.1"/>
    <property type="molecule type" value="Genomic_DNA"/>
</dbReference>
<name>A0A1X4XUN7_9BACT</name>
<dbReference type="OrthoDB" id="5514845at2"/>
<dbReference type="STRING" id="1562698.DESAMIL20_808"/>
<organism evidence="3 4">
    <name type="scientific">Desulfurella amilsii</name>
    <dbReference type="NCBI Taxonomy" id="1562698"/>
    <lineage>
        <taxon>Bacteria</taxon>
        <taxon>Pseudomonadati</taxon>
        <taxon>Campylobacterota</taxon>
        <taxon>Desulfurellia</taxon>
        <taxon>Desulfurellales</taxon>
        <taxon>Desulfurellaceae</taxon>
        <taxon>Desulfurella</taxon>
    </lineage>
</organism>
<dbReference type="Pfam" id="PF01796">
    <property type="entry name" value="OB_ChsH2_C"/>
    <property type="match status" value="1"/>
</dbReference>
<evidence type="ECO:0000259" key="2">
    <source>
        <dbReference type="Pfam" id="PF12172"/>
    </source>
</evidence>
<evidence type="ECO:0000313" key="4">
    <source>
        <dbReference type="Proteomes" id="UP000194141"/>
    </source>
</evidence>
<dbReference type="InterPro" id="IPR052513">
    <property type="entry name" value="Thioester_dehydratase-like"/>
</dbReference>
<protein>
    <submittedName>
        <fullName evidence="3">Conserved protein associated with acetyl-CoA C-acyltransferase</fullName>
    </submittedName>
</protein>
<dbReference type="PANTHER" id="PTHR34075:SF5">
    <property type="entry name" value="BLR3430 PROTEIN"/>
    <property type="match status" value="1"/>
</dbReference>
<dbReference type="AlphaFoldDB" id="A0A1X4XUN7"/>
<dbReference type="InterPro" id="IPR022002">
    <property type="entry name" value="ChsH2_Znr"/>
</dbReference>
<dbReference type="Pfam" id="PF12172">
    <property type="entry name" value="zf-ChsH2"/>
    <property type="match status" value="1"/>
</dbReference>
<evidence type="ECO:0000313" key="3">
    <source>
        <dbReference type="EMBL" id="OSS41255.1"/>
    </source>
</evidence>
<sequence>MSIFLPTPTSDTAFFWEASKNKQLKFQKCRDCGYVRWPASIACPQCHSLNFEYIISKGLGKIYSFVVYKVAFHKAFKDNLPYIVAIVELDEGPRIVSNIINCDPSKLSCDMPVKVVWEEALEFNIPKFELNL</sequence>
<gene>
    <name evidence="3" type="ORF">DESAMIL20_808</name>
</gene>
<feature type="domain" description="ChsH2 C-terminal OB-fold" evidence="1">
    <location>
        <begin position="57"/>
        <end position="118"/>
    </location>
</feature>
<dbReference type="InterPro" id="IPR002878">
    <property type="entry name" value="ChsH2_C"/>
</dbReference>
<dbReference type="Proteomes" id="UP000194141">
    <property type="component" value="Unassembled WGS sequence"/>
</dbReference>
<keyword evidence="4" id="KW-1185">Reference proteome</keyword>
<evidence type="ECO:0000259" key="1">
    <source>
        <dbReference type="Pfam" id="PF01796"/>
    </source>
</evidence>
<comment type="caution">
    <text evidence="3">The sequence shown here is derived from an EMBL/GenBank/DDBJ whole genome shotgun (WGS) entry which is preliminary data.</text>
</comment>
<feature type="domain" description="ChsH2 rubredoxin-like zinc ribbon" evidence="2">
    <location>
        <begin position="16"/>
        <end position="52"/>
    </location>
</feature>
<dbReference type="InterPro" id="IPR012340">
    <property type="entry name" value="NA-bd_OB-fold"/>
</dbReference>
<dbReference type="RefSeq" id="WP_086033530.1">
    <property type="nucleotide sequence ID" value="NZ_MDSU01000018.1"/>
</dbReference>
<keyword evidence="3" id="KW-0808">Transferase</keyword>
<dbReference type="PANTHER" id="PTHR34075">
    <property type="entry name" value="BLR3430 PROTEIN"/>
    <property type="match status" value="1"/>
</dbReference>
<dbReference type="GO" id="GO:0016746">
    <property type="term" value="F:acyltransferase activity"/>
    <property type="evidence" value="ECO:0007669"/>
    <property type="project" value="UniProtKB-KW"/>
</dbReference>